<evidence type="ECO:0000313" key="4">
    <source>
        <dbReference type="Proteomes" id="UP000094580"/>
    </source>
</evidence>
<feature type="domain" description="CBS" evidence="2">
    <location>
        <begin position="8"/>
        <end position="66"/>
    </location>
</feature>
<keyword evidence="1" id="KW-0129">CBS domain</keyword>
<proteinExistence type="predicted"/>
<dbReference type="CDD" id="cd02205">
    <property type="entry name" value="CBS_pair_SF"/>
    <property type="match status" value="1"/>
</dbReference>
<name>A0ABX2ZV31_9BACI</name>
<dbReference type="InterPro" id="IPR000644">
    <property type="entry name" value="CBS_dom"/>
</dbReference>
<protein>
    <recommendedName>
        <fullName evidence="2">CBS domain-containing protein</fullName>
    </recommendedName>
</protein>
<dbReference type="PIRSF" id="PIRSF035040">
    <property type="entry name" value="UCP035040_CBS_Lmo0553"/>
    <property type="match status" value="1"/>
</dbReference>
<dbReference type="NCBIfam" id="NF038387">
    <property type="entry name" value="CBS_CbpA"/>
    <property type="match status" value="1"/>
</dbReference>
<evidence type="ECO:0000256" key="1">
    <source>
        <dbReference type="PROSITE-ProRule" id="PRU00703"/>
    </source>
</evidence>
<dbReference type="InterPro" id="IPR017036">
    <property type="entry name" value="Lmo0553-like"/>
</dbReference>
<comment type="caution">
    <text evidence="3">The sequence shown here is derived from an EMBL/GenBank/DDBJ whole genome shotgun (WGS) entry which is preliminary data.</text>
</comment>
<evidence type="ECO:0000313" key="3">
    <source>
        <dbReference type="EMBL" id="ODG92382.1"/>
    </source>
</evidence>
<dbReference type="Proteomes" id="UP000094580">
    <property type="component" value="Unassembled WGS sequence"/>
</dbReference>
<organism evidence="3 4">
    <name type="scientific">Gottfriedia luciferensis</name>
    <dbReference type="NCBI Taxonomy" id="178774"/>
    <lineage>
        <taxon>Bacteria</taxon>
        <taxon>Bacillati</taxon>
        <taxon>Bacillota</taxon>
        <taxon>Bacilli</taxon>
        <taxon>Bacillales</taxon>
        <taxon>Bacillaceae</taxon>
        <taxon>Gottfriedia</taxon>
    </lineage>
</organism>
<dbReference type="Gene3D" id="3.10.580.10">
    <property type="entry name" value="CBS-domain"/>
    <property type="match status" value="1"/>
</dbReference>
<dbReference type="InterPro" id="IPR046342">
    <property type="entry name" value="CBS_dom_sf"/>
</dbReference>
<dbReference type="Pfam" id="PF00571">
    <property type="entry name" value="CBS"/>
    <property type="match status" value="2"/>
</dbReference>
<accession>A0ABX2ZV31</accession>
<sequence>MRIKGNIVKKHDVVHCMVSTEAQFAWDLLKKTKYRCIPVLSENDKEYVGNLYRVDLAEYLVDNDSLQGKTVNDFVRKECPPIQEDSPFFKVFFTIKRFPYLAVVNDLNEFVGILTHKTVFELLEEAWGLKDGGYSLTVSTMEHEGALARLAKLVNKYSNLKSCITLDSDSVYRRILITLPPTISEDDYIKLKKDIIKKEFHIMHEEVSTSHATQK</sequence>
<dbReference type="PROSITE" id="PS51371">
    <property type="entry name" value="CBS"/>
    <property type="match status" value="1"/>
</dbReference>
<dbReference type="SUPFAM" id="SSF54631">
    <property type="entry name" value="CBS-domain pair"/>
    <property type="match status" value="1"/>
</dbReference>
<dbReference type="RefSeq" id="WP_069033473.1">
    <property type="nucleotide sequence ID" value="NZ_MDKC01000009.1"/>
</dbReference>
<dbReference type="EMBL" id="MDKC01000009">
    <property type="protein sequence ID" value="ODG92382.1"/>
    <property type="molecule type" value="Genomic_DNA"/>
</dbReference>
<keyword evidence="4" id="KW-1185">Reference proteome</keyword>
<evidence type="ECO:0000259" key="2">
    <source>
        <dbReference type="PROSITE" id="PS51371"/>
    </source>
</evidence>
<reference evidence="3 4" key="1">
    <citation type="submission" date="2016-07" db="EMBL/GenBank/DDBJ databases">
        <authorList>
            <person name="Townsley L."/>
            <person name="Shank E.A."/>
        </authorList>
    </citation>
    <scope>NUCLEOTIDE SEQUENCE [LARGE SCALE GENOMIC DNA]</scope>
    <source>
        <strain evidence="3 4">CH01</strain>
    </source>
</reference>
<gene>
    <name evidence="3" type="ORF">BED47_20450</name>
</gene>